<evidence type="ECO:0000256" key="7">
    <source>
        <dbReference type="RuleBase" id="RU004347"/>
    </source>
</evidence>
<dbReference type="CDD" id="cd02027">
    <property type="entry name" value="APSK"/>
    <property type="match status" value="1"/>
</dbReference>
<evidence type="ECO:0000313" key="9">
    <source>
        <dbReference type="EMBL" id="MBP2419020.1"/>
    </source>
</evidence>
<comment type="similarity">
    <text evidence="6 7">Belongs to the APS kinase family.</text>
</comment>
<dbReference type="InterPro" id="IPR027417">
    <property type="entry name" value="P-loop_NTPase"/>
</dbReference>
<evidence type="ECO:0000256" key="5">
    <source>
        <dbReference type="ARBA" id="ARBA00022840"/>
    </source>
</evidence>
<dbReference type="Proteomes" id="UP000758168">
    <property type="component" value="Unassembled WGS sequence"/>
</dbReference>
<keyword evidence="4 6" id="KW-0547">Nucleotide-binding</keyword>
<feature type="domain" description="APS kinase" evidence="8">
    <location>
        <begin position="22"/>
        <end position="173"/>
    </location>
</feature>
<comment type="function">
    <text evidence="6 7">Catalyzes the synthesis of activated sulfate.</text>
</comment>
<dbReference type="Pfam" id="PF01583">
    <property type="entry name" value="APS_kinase"/>
    <property type="match status" value="1"/>
</dbReference>
<evidence type="ECO:0000256" key="6">
    <source>
        <dbReference type="HAMAP-Rule" id="MF_00065"/>
    </source>
</evidence>
<comment type="catalytic activity">
    <reaction evidence="1 6 7">
        <text>adenosine 5'-phosphosulfate + ATP = 3'-phosphoadenylyl sulfate + ADP + H(+)</text>
        <dbReference type="Rhea" id="RHEA:24152"/>
        <dbReference type="ChEBI" id="CHEBI:15378"/>
        <dbReference type="ChEBI" id="CHEBI:30616"/>
        <dbReference type="ChEBI" id="CHEBI:58243"/>
        <dbReference type="ChEBI" id="CHEBI:58339"/>
        <dbReference type="ChEBI" id="CHEBI:456216"/>
        <dbReference type="EC" id="2.7.1.25"/>
    </reaction>
</comment>
<comment type="pathway">
    <text evidence="6 7">Sulfur metabolism; hydrogen sulfide biosynthesis; sulfite from sulfate: step 2/3.</text>
</comment>
<keyword evidence="6 7" id="KW-0418">Kinase</keyword>
<evidence type="ECO:0000313" key="10">
    <source>
        <dbReference type="Proteomes" id="UP000758168"/>
    </source>
</evidence>
<reference evidence="9 10" key="1">
    <citation type="submission" date="2021-03" db="EMBL/GenBank/DDBJ databases">
        <title>Sequencing the genomes of 1000 actinobacteria strains.</title>
        <authorList>
            <person name="Klenk H.-P."/>
        </authorList>
    </citation>
    <scope>NUCLEOTIDE SEQUENCE [LARGE SCALE GENOMIC DNA]</scope>
    <source>
        <strain evidence="9 10">DSM 12936</strain>
    </source>
</reference>
<proteinExistence type="inferred from homology"/>
<dbReference type="GO" id="GO:0004020">
    <property type="term" value="F:adenylylsulfate kinase activity"/>
    <property type="evidence" value="ECO:0007669"/>
    <property type="project" value="UniProtKB-EC"/>
</dbReference>
<evidence type="ECO:0000256" key="1">
    <source>
        <dbReference type="ARBA" id="ARBA00001823"/>
    </source>
</evidence>
<dbReference type="EMBL" id="JAGIOB010000001">
    <property type="protein sequence ID" value="MBP2419020.1"/>
    <property type="molecule type" value="Genomic_DNA"/>
</dbReference>
<keyword evidence="5 6" id="KW-0067">ATP-binding</keyword>
<dbReference type="NCBIfam" id="NF003013">
    <property type="entry name" value="PRK03846.1"/>
    <property type="match status" value="1"/>
</dbReference>
<dbReference type="InterPro" id="IPR002891">
    <property type="entry name" value="APS"/>
</dbReference>
<dbReference type="PANTHER" id="PTHR42700">
    <property type="entry name" value="SULFATE ADENYLYLTRANSFERASE"/>
    <property type="match status" value="1"/>
</dbReference>
<dbReference type="NCBIfam" id="TIGR00455">
    <property type="entry name" value="apsK"/>
    <property type="match status" value="1"/>
</dbReference>
<dbReference type="HAMAP" id="MF_00065">
    <property type="entry name" value="Adenylyl_sulf_kinase"/>
    <property type="match status" value="1"/>
</dbReference>
<name>A0ABS4ZD75_9ACTN</name>
<evidence type="ECO:0000256" key="2">
    <source>
        <dbReference type="ARBA" id="ARBA00012121"/>
    </source>
</evidence>
<evidence type="ECO:0000256" key="4">
    <source>
        <dbReference type="ARBA" id="ARBA00022741"/>
    </source>
</evidence>
<dbReference type="InterPro" id="IPR050512">
    <property type="entry name" value="Sulf_AdTrans/APS_kinase"/>
</dbReference>
<keyword evidence="6" id="KW-0597">Phosphoprotein</keyword>
<evidence type="ECO:0000256" key="3">
    <source>
        <dbReference type="ARBA" id="ARBA00022679"/>
    </source>
</evidence>
<dbReference type="Gene3D" id="3.40.50.300">
    <property type="entry name" value="P-loop containing nucleotide triphosphate hydrolases"/>
    <property type="match status" value="1"/>
</dbReference>
<keyword evidence="3 6" id="KW-0808">Transferase</keyword>
<dbReference type="InterPro" id="IPR059117">
    <property type="entry name" value="APS_kinase_dom"/>
</dbReference>
<feature type="binding site" evidence="6">
    <location>
        <begin position="29"/>
        <end position="36"/>
    </location>
    <ligand>
        <name>ATP</name>
        <dbReference type="ChEBI" id="CHEBI:30616"/>
    </ligand>
</feature>
<evidence type="ECO:0000259" key="8">
    <source>
        <dbReference type="Pfam" id="PF01583"/>
    </source>
</evidence>
<accession>A0ABS4ZD75</accession>
<dbReference type="EC" id="2.7.1.25" evidence="2 6"/>
<dbReference type="SUPFAM" id="SSF52540">
    <property type="entry name" value="P-loop containing nucleoside triphosphate hydrolases"/>
    <property type="match status" value="1"/>
</dbReference>
<comment type="caution">
    <text evidence="6">Lacks conserved residue(s) required for the propagation of feature annotation.</text>
</comment>
<gene>
    <name evidence="6" type="primary">cysC</name>
    <name evidence="9" type="ORF">JOF54_003942</name>
</gene>
<comment type="caution">
    <text evidence="9">The sequence shown here is derived from an EMBL/GenBank/DDBJ whole genome shotgun (WGS) entry which is preliminary data.</text>
</comment>
<sequence length="198" mass="20742">MSAPSTSRATARAAGPRPDAAGATLWFTGLPSAGKSTIAHALAEQLRAEGRRVQVLDGDEVRPHLSAGLGFSRADRDLNVTRIGWVARLLAGHGVTVLVPVIAPYAAARQAVRQAHAEADVPFAEVFVSTSLAVAESRDVKGLYAKARQGEISGLTGVDDPYEEPRSAELVLDTAEVDLATSVELAAALLTAIREDQP</sequence>
<dbReference type="RefSeq" id="WP_210059081.1">
    <property type="nucleotide sequence ID" value="NZ_BAAAMH010000011.1"/>
</dbReference>
<organism evidence="9 10">
    <name type="scientific">Microlunatus capsulatus</name>
    <dbReference type="NCBI Taxonomy" id="99117"/>
    <lineage>
        <taxon>Bacteria</taxon>
        <taxon>Bacillati</taxon>
        <taxon>Actinomycetota</taxon>
        <taxon>Actinomycetes</taxon>
        <taxon>Propionibacteriales</taxon>
        <taxon>Propionibacteriaceae</taxon>
        <taxon>Microlunatus</taxon>
    </lineage>
</organism>
<dbReference type="PANTHER" id="PTHR42700:SF1">
    <property type="entry name" value="SULFATE ADENYLYLTRANSFERASE"/>
    <property type="match status" value="1"/>
</dbReference>
<protein>
    <recommendedName>
        <fullName evidence="2 6">Adenylyl-sulfate kinase</fullName>
        <ecNumber evidence="2 6">2.7.1.25</ecNumber>
    </recommendedName>
    <alternativeName>
        <fullName evidence="6">APS kinase</fullName>
    </alternativeName>
    <alternativeName>
        <fullName evidence="6">ATP adenosine-5'-phosphosulfate 3'-phosphotransferase</fullName>
    </alternativeName>
    <alternativeName>
        <fullName evidence="6">Adenosine-5'-phosphosulfate kinase</fullName>
    </alternativeName>
</protein>
<keyword evidence="10" id="KW-1185">Reference proteome</keyword>